<dbReference type="Proteomes" id="UP000219338">
    <property type="component" value="Unassembled WGS sequence"/>
</dbReference>
<organism evidence="1 2">
    <name type="scientific">Armillaria ostoyae</name>
    <name type="common">Armillaria root rot fungus</name>
    <dbReference type="NCBI Taxonomy" id="47428"/>
    <lineage>
        <taxon>Eukaryota</taxon>
        <taxon>Fungi</taxon>
        <taxon>Dikarya</taxon>
        <taxon>Basidiomycota</taxon>
        <taxon>Agaricomycotina</taxon>
        <taxon>Agaricomycetes</taxon>
        <taxon>Agaricomycetidae</taxon>
        <taxon>Agaricales</taxon>
        <taxon>Marasmiineae</taxon>
        <taxon>Physalacriaceae</taxon>
        <taxon>Armillaria</taxon>
    </lineage>
</organism>
<accession>A0A284S6C3</accession>
<proteinExistence type="predicted"/>
<name>A0A284S6C3_ARMOS</name>
<evidence type="ECO:0000313" key="1">
    <source>
        <dbReference type="EMBL" id="SJL16562.1"/>
    </source>
</evidence>
<dbReference type="EMBL" id="FUEG01000035">
    <property type="protein sequence ID" value="SJL16562.1"/>
    <property type="molecule type" value="Genomic_DNA"/>
</dbReference>
<protein>
    <submittedName>
        <fullName evidence="1">Uncharacterized protein</fullName>
    </submittedName>
</protein>
<reference evidence="2" key="1">
    <citation type="journal article" date="2017" name="Nat. Ecol. Evol.">
        <title>Genome expansion and lineage-specific genetic innovations in the forest pathogenic fungi Armillaria.</title>
        <authorList>
            <person name="Sipos G."/>
            <person name="Prasanna A.N."/>
            <person name="Walter M.C."/>
            <person name="O'Connor E."/>
            <person name="Balint B."/>
            <person name="Krizsan K."/>
            <person name="Kiss B."/>
            <person name="Hess J."/>
            <person name="Varga T."/>
            <person name="Slot J."/>
            <person name="Riley R."/>
            <person name="Boka B."/>
            <person name="Rigling D."/>
            <person name="Barry K."/>
            <person name="Lee J."/>
            <person name="Mihaltcheva S."/>
            <person name="LaButti K."/>
            <person name="Lipzen A."/>
            <person name="Waldron R."/>
            <person name="Moloney N.M."/>
            <person name="Sperisen C."/>
            <person name="Kredics L."/>
            <person name="Vagvoelgyi C."/>
            <person name="Patrignani A."/>
            <person name="Fitzpatrick D."/>
            <person name="Nagy I."/>
            <person name="Doyle S."/>
            <person name="Anderson J.B."/>
            <person name="Grigoriev I.V."/>
            <person name="Gueldener U."/>
            <person name="Muensterkoetter M."/>
            <person name="Nagy L.G."/>
        </authorList>
    </citation>
    <scope>NUCLEOTIDE SEQUENCE [LARGE SCALE GENOMIC DNA]</scope>
    <source>
        <strain evidence="2">C18/9</strain>
    </source>
</reference>
<evidence type="ECO:0000313" key="2">
    <source>
        <dbReference type="Proteomes" id="UP000219338"/>
    </source>
</evidence>
<dbReference type="OrthoDB" id="3120428at2759"/>
<sequence>MSTNYLLLRKHGHVARSTLLFPSNFNGPVIQALNANRLPYPMPAAIHMEPMESTVKTVDLNLDQLDAWIVDASQLARPVEVSVTHWHHIYGAREGSKGEWGYDWHQQERYEVIDNGRGKFMLEHTQAKEIASNLQLISVRPCLTRDLYKDIA</sequence>
<keyword evidence="2" id="KW-1185">Reference proteome</keyword>
<dbReference type="AlphaFoldDB" id="A0A284S6C3"/>
<gene>
    <name evidence="1" type="ORF">ARMOST_20088</name>
</gene>